<dbReference type="SUPFAM" id="SSF56672">
    <property type="entry name" value="DNA/RNA polymerases"/>
    <property type="match status" value="1"/>
</dbReference>
<dbReference type="EMBL" id="LRBV02000003">
    <property type="status" value="NOT_ANNOTATED_CDS"/>
    <property type="molecule type" value="Genomic_DNA"/>
</dbReference>
<dbReference type="PANTHER" id="PTHR33064">
    <property type="entry name" value="POL PROTEIN"/>
    <property type="match status" value="1"/>
</dbReference>
<feature type="domain" description="Reverse transcriptase/retrotransposon-derived protein RNase H-like" evidence="1">
    <location>
        <begin position="17"/>
        <end position="80"/>
    </location>
</feature>
<dbReference type="AlphaFoldDB" id="A0A7N2L7U3"/>
<dbReference type="PANTHER" id="PTHR33064:SF37">
    <property type="entry name" value="RIBONUCLEASE H"/>
    <property type="match status" value="1"/>
</dbReference>
<dbReference type="OMA" id="QGTEFIM"/>
<dbReference type="InterPro" id="IPR043128">
    <property type="entry name" value="Rev_trsase/Diguanyl_cyclase"/>
</dbReference>
<keyword evidence="3" id="KW-1185">Reference proteome</keyword>
<reference evidence="2" key="2">
    <citation type="submission" date="2021-01" db="UniProtKB">
        <authorList>
            <consortium name="EnsemblPlants"/>
        </authorList>
    </citation>
    <scope>IDENTIFICATION</scope>
</reference>
<dbReference type="InterPro" id="IPR043502">
    <property type="entry name" value="DNA/RNA_pol_sf"/>
</dbReference>
<dbReference type="EnsemblPlants" id="QL03p050016:mrna">
    <property type="protein sequence ID" value="QL03p050016:mrna"/>
    <property type="gene ID" value="QL03p050016"/>
</dbReference>
<dbReference type="Pfam" id="PF17919">
    <property type="entry name" value="RT_RNaseH_2"/>
    <property type="match status" value="1"/>
</dbReference>
<dbReference type="InterPro" id="IPR051320">
    <property type="entry name" value="Viral_Replic_Matur_Polypro"/>
</dbReference>
<name>A0A7N2L7U3_QUELO</name>
<accession>A0A7N2L7U3</accession>
<sequence>MRELQPLSNARKGSFEWSIKAEESFALLKKAMTQAPILVLPNFSQPFIVECDASGSGIGGVLMQEKRLIAFFSHAFQGTEFIMF</sequence>
<proteinExistence type="predicted"/>
<dbReference type="Gene3D" id="3.30.70.270">
    <property type="match status" value="1"/>
</dbReference>
<reference evidence="2 3" key="1">
    <citation type="journal article" date="2016" name="G3 (Bethesda)">
        <title>First Draft Assembly and Annotation of the Genome of a California Endemic Oak Quercus lobata Nee (Fagaceae).</title>
        <authorList>
            <person name="Sork V.L."/>
            <person name="Fitz-Gibbon S.T."/>
            <person name="Puiu D."/>
            <person name="Crepeau M."/>
            <person name="Gugger P.F."/>
            <person name="Sherman R."/>
            <person name="Stevens K."/>
            <person name="Langley C.H."/>
            <person name="Pellegrini M."/>
            <person name="Salzberg S.L."/>
        </authorList>
    </citation>
    <scope>NUCLEOTIDE SEQUENCE [LARGE SCALE GENOMIC DNA]</scope>
    <source>
        <strain evidence="2 3">cv. SW786</strain>
    </source>
</reference>
<dbReference type="InterPro" id="IPR041577">
    <property type="entry name" value="RT_RNaseH_2"/>
</dbReference>
<organism evidence="2 3">
    <name type="scientific">Quercus lobata</name>
    <name type="common">Valley oak</name>
    <dbReference type="NCBI Taxonomy" id="97700"/>
    <lineage>
        <taxon>Eukaryota</taxon>
        <taxon>Viridiplantae</taxon>
        <taxon>Streptophyta</taxon>
        <taxon>Embryophyta</taxon>
        <taxon>Tracheophyta</taxon>
        <taxon>Spermatophyta</taxon>
        <taxon>Magnoliopsida</taxon>
        <taxon>eudicotyledons</taxon>
        <taxon>Gunneridae</taxon>
        <taxon>Pentapetalae</taxon>
        <taxon>rosids</taxon>
        <taxon>fabids</taxon>
        <taxon>Fagales</taxon>
        <taxon>Fagaceae</taxon>
        <taxon>Quercus</taxon>
    </lineage>
</organism>
<dbReference type="InParanoid" id="A0A7N2L7U3"/>
<evidence type="ECO:0000259" key="1">
    <source>
        <dbReference type="Pfam" id="PF17919"/>
    </source>
</evidence>
<evidence type="ECO:0000313" key="3">
    <source>
        <dbReference type="Proteomes" id="UP000594261"/>
    </source>
</evidence>
<dbReference type="Gramene" id="QL03p050016:mrna">
    <property type="protein sequence ID" value="QL03p050016:mrna"/>
    <property type="gene ID" value="QL03p050016"/>
</dbReference>
<protein>
    <recommendedName>
        <fullName evidence="1">Reverse transcriptase/retrotransposon-derived protein RNase H-like domain-containing protein</fullName>
    </recommendedName>
</protein>
<dbReference type="Proteomes" id="UP000594261">
    <property type="component" value="Chromosome 3"/>
</dbReference>
<evidence type="ECO:0000313" key="2">
    <source>
        <dbReference type="EnsemblPlants" id="QL03p050016:mrna"/>
    </source>
</evidence>